<dbReference type="InterPro" id="IPR001245">
    <property type="entry name" value="Ser-Thr/Tyr_kinase_cat_dom"/>
</dbReference>
<name>A0A9D4V7L9_ADICA</name>
<evidence type="ECO:0000313" key="17">
    <source>
        <dbReference type="EMBL" id="KAI5081004.1"/>
    </source>
</evidence>
<dbReference type="InterPro" id="IPR011009">
    <property type="entry name" value="Kinase-like_dom_sf"/>
</dbReference>
<feature type="domain" description="Protein kinase" evidence="16">
    <location>
        <begin position="616"/>
        <end position="887"/>
    </location>
</feature>
<keyword evidence="9" id="KW-0418">Kinase</keyword>
<dbReference type="Gene3D" id="3.30.200.20">
    <property type="entry name" value="Phosphorylase Kinase, domain 1"/>
    <property type="match status" value="1"/>
</dbReference>
<keyword evidence="4" id="KW-0808">Transferase</keyword>
<dbReference type="Pfam" id="PF07714">
    <property type="entry name" value="PK_Tyr_Ser-Thr"/>
    <property type="match status" value="1"/>
</dbReference>
<dbReference type="FunFam" id="3.80.10.10:FF:000542">
    <property type="entry name" value="Leucine-rich repeat protein kinase family protein"/>
    <property type="match status" value="1"/>
</dbReference>
<dbReference type="Gene3D" id="1.10.510.10">
    <property type="entry name" value="Transferase(Phosphotransferase) domain 1"/>
    <property type="match status" value="1"/>
</dbReference>
<dbReference type="FunFam" id="3.30.200.20:FF:000039">
    <property type="entry name" value="receptor-like protein kinase FERONIA"/>
    <property type="match status" value="1"/>
</dbReference>
<dbReference type="PANTHER" id="PTHR45974">
    <property type="entry name" value="RECEPTOR-LIKE PROTEIN 55"/>
    <property type="match status" value="1"/>
</dbReference>
<dbReference type="InterPro" id="IPR032675">
    <property type="entry name" value="LRR_dom_sf"/>
</dbReference>
<evidence type="ECO:0000256" key="8">
    <source>
        <dbReference type="ARBA" id="ARBA00022741"/>
    </source>
</evidence>
<sequence length="940" mass="102988">MGAAYYRESFFVALNGLYKDWLGNPQVWDLSTDPCEDQWLGIKCDDSQTRVTQILLMNQGLAGTLSTSLGNLTSLTDMDITSNPMLGGPLPAEIRNLIHLERFFVQFCNFSGTIPSEIGNMVSLKYLGLSQNNFTGPLPATVGLLKNLNWLDVSNNNLSGPLPVSSTSGIGSGLDNLTNAQHWHLQNNEFSGPIPPSLFVQGMQLLHLMLRNNKFTGSIPPTIENLVHLQILCLDDNALSGTVPSAISSLSNLSTLEVNNNNLNGQLPDLSSNMYLQMLIAGHNPFDTAEIPSWIINMRNIYLLSLDAANLTGSIPAEIFGFSSFLSNVSLGSNYLNGTLNLTEANPSSLLFVNLSDNDIIALEKGNYTQKLLMNGNPYCEMDSSACNPTQVGTLEAPAMGTECTNDCDPEYAINKKDSSSCQCAYPVVSTCNFPASRYPTLSNFVSEMEHIIAAGLNGSQYLEGILIQDTQVVVDVSSANEIRISVFPPSNMTAWPSRNVTVISYAIKNRDIDFDPIGAVLCEYTGTYWKLQVVTRLSRGAIVGLVIGAVVLAIVIFVLVLYAMRIKKRALKAEKLNKPFAAWIGTGQGLSVHVPHLKGARWFSLGEIRSCTNNFSQSNEIGEGGYGKVYKGFLSSGERVAIKRAHAHLLQGTAEFKTEIELLSRVHHINLVGLLGFCFEEREQILVYEYMPNGTLTDCLSGRTGLRMDWSRRIEILLGSARGIAYLHTEANPPIIHGDIKSCNILLDEKLVAKVADFGLSELLLDGRLSVETAQVKGTLGYLDPDYYMTNQLTSKSDVYSFGVVLFEVITGRLPIEGGKCVARQVAKLHGATGIDGVVQEWVDPHLDEYPRKGLGWLLEIALNCMKDDPQERLSMAEVVKELEVLSGPPSEMAKSLSINMYKNRSERDDQALIQEKYGSSSFEYSGSYIGISTPLEPK</sequence>
<keyword evidence="7" id="KW-0677">Repeat</keyword>
<dbReference type="InterPro" id="IPR000719">
    <property type="entry name" value="Prot_kinase_dom"/>
</dbReference>
<dbReference type="AlphaFoldDB" id="A0A9D4V7L9"/>
<keyword evidence="6" id="KW-0732">Signal</keyword>
<dbReference type="PROSITE" id="PS00108">
    <property type="entry name" value="PROTEIN_KINASE_ST"/>
    <property type="match status" value="1"/>
</dbReference>
<keyword evidence="10 14" id="KW-0067">ATP-binding</keyword>
<accession>A0A9D4V7L9</accession>
<evidence type="ECO:0000256" key="1">
    <source>
        <dbReference type="ARBA" id="ARBA00004370"/>
    </source>
</evidence>
<dbReference type="EMBL" id="JABFUD020000004">
    <property type="protein sequence ID" value="KAI5081004.1"/>
    <property type="molecule type" value="Genomic_DNA"/>
</dbReference>
<evidence type="ECO:0000256" key="6">
    <source>
        <dbReference type="ARBA" id="ARBA00022729"/>
    </source>
</evidence>
<dbReference type="GO" id="GO:0005524">
    <property type="term" value="F:ATP binding"/>
    <property type="evidence" value="ECO:0007669"/>
    <property type="project" value="UniProtKB-UniRule"/>
</dbReference>
<evidence type="ECO:0000256" key="15">
    <source>
        <dbReference type="SAM" id="Phobius"/>
    </source>
</evidence>
<dbReference type="CDD" id="cd14066">
    <property type="entry name" value="STKc_IRAK"/>
    <property type="match status" value="1"/>
</dbReference>
<dbReference type="OrthoDB" id="2015206at2759"/>
<dbReference type="PROSITE" id="PS00107">
    <property type="entry name" value="PROTEIN_KINASE_ATP"/>
    <property type="match status" value="1"/>
</dbReference>
<dbReference type="CDD" id="cd21699">
    <property type="entry name" value="JMTM_APP_like"/>
    <property type="match status" value="1"/>
</dbReference>
<dbReference type="Pfam" id="PF00560">
    <property type="entry name" value="LRR_1"/>
    <property type="match status" value="3"/>
</dbReference>
<evidence type="ECO:0000256" key="2">
    <source>
        <dbReference type="ARBA" id="ARBA00022527"/>
    </source>
</evidence>
<dbReference type="GO" id="GO:0016020">
    <property type="term" value="C:membrane"/>
    <property type="evidence" value="ECO:0007669"/>
    <property type="project" value="UniProtKB-SubCell"/>
</dbReference>
<evidence type="ECO:0000259" key="16">
    <source>
        <dbReference type="PROSITE" id="PS50011"/>
    </source>
</evidence>
<gene>
    <name evidence="17" type="ORF">GOP47_0004187</name>
</gene>
<dbReference type="SUPFAM" id="SSF56112">
    <property type="entry name" value="Protein kinase-like (PK-like)"/>
    <property type="match status" value="1"/>
</dbReference>
<evidence type="ECO:0000256" key="7">
    <source>
        <dbReference type="ARBA" id="ARBA00022737"/>
    </source>
</evidence>
<dbReference type="InterPro" id="IPR008271">
    <property type="entry name" value="Ser/Thr_kinase_AS"/>
</dbReference>
<evidence type="ECO:0000256" key="12">
    <source>
        <dbReference type="ARBA" id="ARBA00023136"/>
    </source>
</evidence>
<dbReference type="Proteomes" id="UP000886520">
    <property type="component" value="Chromosome 4"/>
</dbReference>
<keyword evidence="11 15" id="KW-1133">Transmembrane helix</keyword>
<keyword evidence="13" id="KW-0325">Glycoprotein</keyword>
<feature type="transmembrane region" description="Helical" evidence="15">
    <location>
        <begin position="541"/>
        <end position="563"/>
    </location>
</feature>
<evidence type="ECO:0000256" key="13">
    <source>
        <dbReference type="ARBA" id="ARBA00023180"/>
    </source>
</evidence>
<dbReference type="InterPro" id="IPR001611">
    <property type="entry name" value="Leu-rich_rpt"/>
</dbReference>
<evidence type="ECO:0000256" key="11">
    <source>
        <dbReference type="ARBA" id="ARBA00022989"/>
    </source>
</evidence>
<evidence type="ECO:0000313" key="18">
    <source>
        <dbReference type="Proteomes" id="UP000886520"/>
    </source>
</evidence>
<evidence type="ECO:0000256" key="9">
    <source>
        <dbReference type="ARBA" id="ARBA00022777"/>
    </source>
</evidence>
<comment type="subcellular location">
    <subcellularLocation>
        <location evidence="1">Membrane</location>
    </subcellularLocation>
</comment>
<keyword evidence="3" id="KW-0433">Leucine-rich repeat</keyword>
<keyword evidence="12 15" id="KW-0472">Membrane</keyword>
<reference evidence="17" key="1">
    <citation type="submission" date="2021-01" db="EMBL/GenBank/DDBJ databases">
        <title>Adiantum capillus-veneris genome.</title>
        <authorList>
            <person name="Fang Y."/>
            <person name="Liao Q."/>
        </authorList>
    </citation>
    <scope>NUCLEOTIDE SEQUENCE</scope>
    <source>
        <strain evidence="17">H3</strain>
        <tissue evidence="17">Leaf</tissue>
    </source>
</reference>
<evidence type="ECO:0000256" key="3">
    <source>
        <dbReference type="ARBA" id="ARBA00022614"/>
    </source>
</evidence>
<protein>
    <recommendedName>
        <fullName evidence="16">Protein kinase domain-containing protein</fullName>
    </recommendedName>
</protein>
<evidence type="ECO:0000256" key="4">
    <source>
        <dbReference type="ARBA" id="ARBA00022679"/>
    </source>
</evidence>
<dbReference type="SUPFAM" id="SSF52058">
    <property type="entry name" value="L domain-like"/>
    <property type="match status" value="1"/>
</dbReference>
<dbReference type="SMART" id="SM00220">
    <property type="entry name" value="S_TKc"/>
    <property type="match status" value="1"/>
</dbReference>
<dbReference type="InterPro" id="IPR017441">
    <property type="entry name" value="Protein_kinase_ATP_BS"/>
</dbReference>
<keyword evidence="5 15" id="KW-0812">Transmembrane</keyword>
<evidence type="ECO:0000256" key="14">
    <source>
        <dbReference type="PROSITE-ProRule" id="PRU10141"/>
    </source>
</evidence>
<keyword evidence="2" id="KW-0723">Serine/threonine-protein kinase</keyword>
<proteinExistence type="predicted"/>
<keyword evidence="8 14" id="KW-0547">Nucleotide-binding</keyword>
<dbReference type="Gene3D" id="3.80.10.10">
    <property type="entry name" value="Ribonuclease Inhibitor"/>
    <property type="match status" value="2"/>
</dbReference>
<dbReference type="FunFam" id="3.80.10.10:FF:000363">
    <property type="entry name" value="Leucine-rich repeat family protein"/>
    <property type="match status" value="1"/>
</dbReference>
<keyword evidence="18" id="KW-1185">Reference proteome</keyword>
<feature type="binding site" evidence="14">
    <location>
        <position position="644"/>
    </location>
    <ligand>
        <name>ATP</name>
        <dbReference type="ChEBI" id="CHEBI:30616"/>
    </ligand>
</feature>
<dbReference type="PANTHER" id="PTHR45974:SF266">
    <property type="entry name" value="LEUCINE-RICH REPEAT RECEPTOR PROTEIN KINASE HPCA1"/>
    <property type="match status" value="1"/>
</dbReference>
<evidence type="ECO:0000256" key="5">
    <source>
        <dbReference type="ARBA" id="ARBA00022692"/>
    </source>
</evidence>
<dbReference type="PROSITE" id="PS50011">
    <property type="entry name" value="PROTEIN_KINASE_DOM"/>
    <property type="match status" value="1"/>
</dbReference>
<evidence type="ECO:0000256" key="10">
    <source>
        <dbReference type="ARBA" id="ARBA00022840"/>
    </source>
</evidence>
<organism evidence="17 18">
    <name type="scientific">Adiantum capillus-veneris</name>
    <name type="common">Maidenhair fern</name>
    <dbReference type="NCBI Taxonomy" id="13818"/>
    <lineage>
        <taxon>Eukaryota</taxon>
        <taxon>Viridiplantae</taxon>
        <taxon>Streptophyta</taxon>
        <taxon>Embryophyta</taxon>
        <taxon>Tracheophyta</taxon>
        <taxon>Polypodiopsida</taxon>
        <taxon>Polypodiidae</taxon>
        <taxon>Polypodiales</taxon>
        <taxon>Pteridineae</taxon>
        <taxon>Pteridaceae</taxon>
        <taxon>Vittarioideae</taxon>
        <taxon>Adiantum</taxon>
    </lineage>
</organism>
<comment type="caution">
    <text evidence="17">The sequence shown here is derived from an EMBL/GenBank/DDBJ whole genome shotgun (WGS) entry which is preliminary data.</text>
</comment>
<dbReference type="GO" id="GO:0004674">
    <property type="term" value="F:protein serine/threonine kinase activity"/>
    <property type="evidence" value="ECO:0007669"/>
    <property type="project" value="UniProtKB-KW"/>
</dbReference>